<organism evidence="1 2">
    <name type="scientific">Porites evermanni</name>
    <dbReference type="NCBI Taxonomy" id="104178"/>
    <lineage>
        <taxon>Eukaryota</taxon>
        <taxon>Metazoa</taxon>
        <taxon>Cnidaria</taxon>
        <taxon>Anthozoa</taxon>
        <taxon>Hexacorallia</taxon>
        <taxon>Scleractinia</taxon>
        <taxon>Fungiina</taxon>
        <taxon>Poritidae</taxon>
        <taxon>Porites</taxon>
    </lineage>
</organism>
<name>A0ABN8MA67_9CNID</name>
<comment type="caution">
    <text evidence="1">The sequence shown here is derived from an EMBL/GenBank/DDBJ whole genome shotgun (WGS) entry which is preliminary data.</text>
</comment>
<dbReference type="Proteomes" id="UP001159427">
    <property type="component" value="Unassembled WGS sequence"/>
</dbReference>
<sequence>RVNERKLAVLDARSHSTTVVSQRSVASAIVTLGEILSPVSSVSFCVNSVATASNSVGFCHVHIKNTNSKFVCTSSDCACFASKTKAAKHKKICMHQHMLLCILQSSGEPVTVLGSPNETATFSSLSAASFGSLNETVTFSSPSAASSSSSYEIVTFSSPSAASSGSSNETAFTATSQDSEVAGRQATLQLKMQLSFPYDIPKGILQNILHLDRAIQTVLNSLGWDGWPSVYEPKEEICALCGVSLLSARPHPGQKTGDGGYLITNAVAFQKITILVKHCPKCKAFLSTGVSI</sequence>
<proteinExistence type="predicted"/>
<gene>
    <name evidence="1" type="ORF">PEVE_00020644</name>
</gene>
<evidence type="ECO:0000313" key="2">
    <source>
        <dbReference type="Proteomes" id="UP001159427"/>
    </source>
</evidence>
<evidence type="ECO:0000313" key="1">
    <source>
        <dbReference type="EMBL" id="CAH3023838.1"/>
    </source>
</evidence>
<dbReference type="EMBL" id="CALNXI010000277">
    <property type="protein sequence ID" value="CAH3023838.1"/>
    <property type="molecule type" value="Genomic_DNA"/>
</dbReference>
<keyword evidence="2" id="KW-1185">Reference proteome</keyword>
<feature type="non-terminal residue" evidence="1">
    <location>
        <position position="1"/>
    </location>
</feature>
<reference evidence="1 2" key="1">
    <citation type="submission" date="2022-05" db="EMBL/GenBank/DDBJ databases">
        <authorList>
            <consortium name="Genoscope - CEA"/>
            <person name="William W."/>
        </authorList>
    </citation>
    <scope>NUCLEOTIDE SEQUENCE [LARGE SCALE GENOMIC DNA]</scope>
</reference>
<accession>A0ABN8MA67</accession>
<protein>
    <submittedName>
        <fullName evidence="1">Uncharacterized protein</fullName>
    </submittedName>
</protein>